<dbReference type="PANTHER" id="PTHR43825:SF1">
    <property type="entry name" value="TRANSKETOLASE-LIKE PYRIMIDINE-BINDING DOMAIN-CONTAINING PROTEIN"/>
    <property type="match status" value="1"/>
</dbReference>
<dbReference type="GO" id="GO:0006082">
    <property type="term" value="P:organic acid metabolic process"/>
    <property type="evidence" value="ECO:0007669"/>
    <property type="project" value="UniProtKB-ARBA"/>
</dbReference>
<dbReference type="Pfam" id="PF00456">
    <property type="entry name" value="Transketolase_N"/>
    <property type="match status" value="1"/>
</dbReference>
<dbReference type="InterPro" id="IPR029061">
    <property type="entry name" value="THDP-binding"/>
</dbReference>
<dbReference type="InterPro" id="IPR005474">
    <property type="entry name" value="Transketolase_N"/>
</dbReference>
<dbReference type="AlphaFoldDB" id="A0A1J5T0M4"/>
<dbReference type="InterPro" id="IPR051157">
    <property type="entry name" value="PDH/Transketolase"/>
</dbReference>
<dbReference type="PANTHER" id="PTHR43825">
    <property type="entry name" value="PYRUVATE DEHYDROGENASE E1 COMPONENT"/>
    <property type="match status" value="1"/>
</dbReference>
<evidence type="ECO:0000313" key="4">
    <source>
        <dbReference type="EMBL" id="OIR14409.1"/>
    </source>
</evidence>
<dbReference type="SUPFAM" id="SSF52922">
    <property type="entry name" value="TK C-terminal domain-like"/>
    <property type="match status" value="1"/>
</dbReference>
<feature type="domain" description="Transketolase C-terminal" evidence="3">
    <location>
        <begin position="509"/>
        <end position="585"/>
    </location>
</feature>
<evidence type="ECO:0000313" key="5">
    <source>
        <dbReference type="Proteomes" id="UP000183815"/>
    </source>
</evidence>
<evidence type="ECO:0000259" key="2">
    <source>
        <dbReference type="Pfam" id="PF00456"/>
    </source>
</evidence>
<organism evidence="4 5">
    <name type="scientific">Marine Group III euryarchaeote CG-Bathy1</name>
    <dbReference type="NCBI Taxonomy" id="1889001"/>
    <lineage>
        <taxon>Archaea</taxon>
        <taxon>Methanobacteriati</taxon>
        <taxon>Thermoplasmatota</taxon>
        <taxon>Thermoplasmata</taxon>
        <taxon>Candidatus Thermoprofundales</taxon>
    </lineage>
</organism>
<dbReference type="EMBL" id="MIYU01000019">
    <property type="protein sequence ID" value="OIR14409.1"/>
    <property type="molecule type" value="Genomic_DNA"/>
</dbReference>
<dbReference type="Gene3D" id="3.40.50.970">
    <property type="match status" value="2"/>
</dbReference>
<protein>
    <submittedName>
        <fullName evidence="4">Transketolase</fullName>
    </submittedName>
</protein>
<accession>A0A1J5T0M4</accession>
<proteinExistence type="predicted"/>
<dbReference type="Proteomes" id="UP000183815">
    <property type="component" value="Unassembled WGS sequence"/>
</dbReference>
<dbReference type="Pfam" id="PF02780">
    <property type="entry name" value="Transketolase_C"/>
    <property type="match status" value="1"/>
</dbReference>
<dbReference type="Gene3D" id="3.40.50.920">
    <property type="match status" value="1"/>
</dbReference>
<comment type="caution">
    <text evidence="4">The sequence shown here is derived from an EMBL/GenBank/DDBJ whole genome shotgun (WGS) entry which is preliminary data.</text>
</comment>
<name>A0A1J5T0M4_9ARCH</name>
<comment type="cofactor">
    <cofactor evidence="1">
        <name>thiamine diphosphate</name>
        <dbReference type="ChEBI" id="CHEBI:58937"/>
    </cofactor>
</comment>
<evidence type="ECO:0000256" key="1">
    <source>
        <dbReference type="ARBA" id="ARBA00001964"/>
    </source>
</evidence>
<sequence>MESYMGFPIDVGNFRPLELGLESEIPYESLAVLQENIQIMRDVVITLTAVARAKGLGGHTGGPYDIVPEVLIIDALRDGGASIHDGFFDEAGHRSALQYARAALNGKLSIEKLLQYREHASGLAGHPECDLLDCVDFSTGRLGHAAGHVNGVAMANPKKAVVMFGSDGSQMEGNDAEAARFAVAHNLNVKWIIDDNNVTISGHPESYMEGFELSKTLEGQGFKVLVCRGENTVKLYKTLVEAVEIDGPVAVICKRVMGRDIPQLEGTTKLHDVIPIDTAKEYLNLRGHTKAIELLDELVAKTTNEKKNGFLGSSDEFGACRVQFGKSVVSILDSLKPKQRKNVHAFDSDLEGSVGLNFVREKHPDCFTSGGVQERNNFLAAAGFGSEEGKQGIFATFSAFMEMVISEITMSRLNRANVLSHFSHAGVDDMSDNTCHFGLNNFFADNFVEEDEHTRLYFPGDITQMDAIVKSVFNDPGLRFIFSTRSKVPKILNEKGEEMFGKGYQFEVGKDEIIREGEDGWIVTFGDMLYRSLHAVETLKKEGISIGLINKPTLNVIDEEMISKVGNSNFVMVVESLNSKTGLGIRYGTWLLERGLMPKYSHMGTSKPGIGGQKEQIGYQGLSSEDIIERVKKELS</sequence>
<feature type="domain" description="Transketolase N-terminal" evidence="2">
    <location>
        <begin position="84"/>
        <end position="272"/>
    </location>
</feature>
<dbReference type="SUPFAM" id="SSF52518">
    <property type="entry name" value="Thiamin diphosphate-binding fold (THDP-binding)"/>
    <property type="match status" value="2"/>
</dbReference>
<evidence type="ECO:0000259" key="3">
    <source>
        <dbReference type="Pfam" id="PF02780"/>
    </source>
</evidence>
<gene>
    <name evidence="4" type="ORF">BEU04_03005</name>
</gene>
<dbReference type="InterPro" id="IPR033248">
    <property type="entry name" value="Transketolase_C"/>
</dbReference>
<dbReference type="GO" id="GO:0044272">
    <property type="term" value="P:sulfur compound biosynthetic process"/>
    <property type="evidence" value="ECO:0007669"/>
    <property type="project" value="UniProtKB-ARBA"/>
</dbReference>
<reference evidence="4 5" key="1">
    <citation type="submission" date="2016-08" db="EMBL/GenBank/DDBJ databases">
        <title>New Insights into Marine Group III Euryarchaeota, from dark to light.</title>
        <authorList>
            <person name="Haro-Moreno J.M."/>
            <person name="Rodriguez-Valera F."/>
            <person name="Lopez-Garcia P."/>
            <person name="Moreira D."/>
            <person name="Martin-Cuadrado A.B."/>
        </authorList>
    </citation>
    <scope>NUCLEOTIDE SEQUENCE [LARGE SCALE GENOMIC DNA]</scope>
    <source>
        <strain evidence="4">CG-Bathy1</strain>
    </source>
</reference>
<dbReference type="InterPro" id="IPR009014">
    <property type="entry name" value="Transketo_C/PFOR_II"/>
</dbReference>